<dbReference type="GO" id="GO:0071555">
    <property type="term" value="P:cell wall organization"/>
    <property type="evidence" value="ECO:0007669"/>
    <property type="project" value="UniProtKB-KW"/>
</dbReference>
<dbReference type="Pfam" id="PF02618">
    <property type="entry name" value="YceG"/>
    <property type="match status" value="1"/>
</dbReference>
<comment type="function">
    <text evidence="7">Functions as a peptidoglycan terminase that cleaves nascent peptidoglycan strands endolytically to terminate their elongation.</text>
</comment>
<keyword evidence="5 7" id="KW-0456">Lyase</keyword>
<dbReference type="PANTHER" id="PTHR30518">
    <property type="entry name" value="ENDOLYTIC MUREIN TRANSGLYCOSYLASE"/>
    <property type="match status" value="1"/>
</dbReference>
<dbReference type="RefSeq" id="WP_162447398.1">
    <property type="nucleotide sequence ID" value="NZ_CP048222.1"/>
</dbReference>
<keyword evidence="9" id="KW-1185">Reference proteome</keyword>
<comment type="subcellular location">
    <subcellularLocation>
        <location evidence="7">Cell membrane</location>
        <topology evidence="7">Single-pass membrane protein</topology>
    </subcellularLocation>
</comment>
<gene>
    <name evidence="7 8" type="primary">mltG</name>
    <name evidence="8" type="ORF">GXP67_34770</name>
</gene>
<keyword evidence="6 7" id="KW-0961">Cell wall biogenesis/degradation</keyword>
<dbReference type="Gene3D" id="3.30.160.60">
    <property type="entry name" value="Classic Zinc Finger"/>
    <property type="match status" value="1"/>
</dbReference>
<dbReference type="EC" id="4.2.2.29" evidence="7"/>
<keyword evidence="3 7" id="KW-1133">Transmembrane helix</keyword>
<feature type="site" description="Important for catalytic activity" evidence="7">
    <location>
        <position position="220"/>
    </location>
</feature>
<evidence type="ECO:0000313" key="8">
    <source>
        <dbReference type="EMBL" id="QHT71459.1"/>
    </source>
</evidence>
<accession>A0A6C0GTG5</accession>
<dbReference type="AlphaFoldDB" id="A0A6C0GTG5"/>
<dbReference type="EMBL" id="CP048222">
    <property type="protein sequence ID" value="QHT71459.1"/>
    <property type="molecule type" value="Genomic_DNA"/>
</dbReference>
<evidence type="ECO:0000256" key="1">
    <source>
        <dbReference type="ARBA" id="ARBA00022475"/>
    </source>
</evidence>
<keyword evidence="2 7" id="KW-0812">Transmembrane</keyword>
<dbReference type="KEGG" id="rhoz:GXP67_34770"/>
<evidence type="ECO:0000256" key="7">
    <source>
        <dbReference type="HAMAP-Rule" id="MF_02065"/>
    </source>
</evidence>
<keyword evidence="4 7" id="KW-0472">Membrane</keyword>
<comment type="similarity">
    <text evidence="7">Belongs to the transglycosylase MltG family.</text>
</comment>
<evidence type="ECO:0000313" key="9">
    <source>
        <dbReference type="Proteomes" id="UP000480178"/>
    </source>
</evidence>
<evidence type="ECO:0000256" key="6">
    <source>
        <dbReference type="ARBA" id="ARBA00023316"/>
    </source>
</evidence>
<protein>
    <recommendedName>
        <fullName evidence="7">Endolytic murein transglycosylase</fullName>
        <ecNumber evidence="7">4.2.2.29</ecNumber>
    </recommendedName>
    <alternativeName>
        <fullName evidence="7">Peptidoglycan lytic transglycosylase</fullName>
    </alternativeName>
    <alternativeName>
        <fullName evidence="7">Peptidoglycan polymerization terminase</fullName>
    </alternativeName>
</protein>
<dbReference type="PANTHER" id="PTHR30518:SF2">
    <property type="entry name" value="ENDOLYTIC MUREIN TRANSGLYCOSYLASE"/>
    <property type="match status" value="1"/>
</dbReference>
<evidence type="ECO:0000256" key="5">
    <source>
        <dbReference type="ARBA" id="ARBA00023239"/>
    </source>
</evidence>
<dbReference type="Gene3D" id="3.30.1490.480">
    <property type="entry name" value="Endolytic murein transglycosylase"/>
    <property type="match status" value="1"/>
</dbReference>
<name>A0A6C0GTG5_9BACT</name>
<dbReference type="InterPro" id="IPR003770">
    <property type="entry name" value="MLTG-like"/>
</dbReference>
<dbReference type="GO" id="GO:0005886">
    <property type="term" value="C:plasma membrane"/>
    <property type="evidence" value="ECO:0007669"/>
    <property type="project" value="UniProtKB-SubCell"/>
</dbReference>
<proteinExistence type="inferred from homology"/>
<dbReference type="GO" id="GO:0008932">
    <property type="term" value="F:lytic endotransglycosylase activity"/>
    <property type="evidence" value="ECO:0007669"/>
    <property type="project" value="UniProtKB-UniRule"/>
</dbReference>
<dbReference type="CDD" id="cd08010">
    <property type="entry name" value="MltG_like"/>
    <property type="match status" value="1"/>
</dbReference>
<comment type="catalytic activity">
    <reaction evidence="7">
        <text>a peptidoglycan chain = a peptidoglycan chain with N-acetyl-1,6-anhydromuramyl-[peptide] at the reducing end + a peptidoglycan chain with N-acetylglucosamine at the non-reducing end.</text>
        <dbReference type="EC" id="4.2.2.29"/>
    </reaction>
</comment>
<evidence type="ECO:0000256" key="2">
    <source>
        <dbReference type="ARBA" id="ARBA00022692"/>
    </source>
</evidence>
<sequence length="345" mass="39792">MFKSKKLVAGIIIFVSVMLATLSFYFYQVAKAPNLQVDKEDRYLLIPTGATYQTVIDSLKSSKILHDELSFSFLAKLLDYQEAVKPGKYLIKKNMGNREALQMLRAGRQTPVKLTFNNIRLKNELAFKLCRYLEADSLQFKALLNTTPVVTQYGFDTTTIMCMFLPNTYEFFWNTSAQQLLDRMNREYTKFWTEERKQKAASINFTPIQVSILASIVEAEQARKNDEKPRVAGLYINRLKENMPLQADPTLVFALKNFSLKRILKGHMQLESPYNTYKYTGLPPGPINLPTLASINAVLNYEKHDYLYMCAKEDFSGYHNFADNFEDHLKNARLYQKALNAANIR</sequence>
<dbReference type="NCBIfam" id="TIGR00247">
    <property type="entry name" value="endolytic transglycosylase MltG"/>
    <property type="match status" value="1"/>
</dbReference>
<evidence type="ECO:0000256" key="4">
    <source>
        <dbReference type="ARBA" id="ARBA00023136"/>
    </source>
</evidence>
<organism evidence="8 9">
    <name type="scientific">Rhodocytophaga rosea</name>
    <dbReference type="NCBI Taxonomy" id="2704465"/>
    <lineage>
        <taxon>Bacteria</taxon>
        <taxon>Pseudomonadati</taxon>
        <taxon>Bacteroidota</taxon>
        <taxon>Cytophagia</taxon>
        <taxon>Cytophagales</taxon>
        <taxon>Rhodocytophagaceae</taxon>
        <taxon>Rhodocytophaga</taxon>
    </lineage>
</organism>
<reference evidence="8 9" key="1">
    <citation type="submission" date="2020-01" db="EMBL/GenBank/DDBJ databases">
        <authorList>
            <person name="Kim M.K."/>
        </authorList>
    </citation>
    <scope>NUCLEOTIDE SEQUENCE [LARGE SCALE GENOMIC DNA]</scope>
    <source>
        <strain evidence="8 9">172606-1</strain>
    </source>
</reference>
<dbReference type="GO" id="GO:0009252">
    <property type="term" value="P:peptidoglycan biosynthetic process"/>
    <property type="evidence" value="ECO:0007669"/>
    <property type="project" value="UniProtKB-UniRule"/>
</dbReference>
<keyword evidence="1 7" id="KW-1003">Cell membrane</keyword>
<dbReference type="Proteomes" id="UP000480178">
    <property type="component" value="Chromosome"/>
</dbReference>
<dbReference type="HAMAP" id="MF_02065">
    <property type="entry name" value="MltG"/>
    <property type="match status" value="1"/>
</dbReference>
<evidence type="ECO:0000256" key="3">
    <source>
        <dbReference type="ARBA" id="ARBA00022989"/>
    </source>
</evidence>
<feature type="transmembrane region" description="Helical" evidence="7">
    <location>
        <begin position="7"/>
        <end position="27"/>
    </location>
</feature>